<dbReference type="EMBL" id="CP007142">
    <property type="protein sequence ID" value="AJQ92261.1"/>
    <property type="molecule type" value="Genomic_DNA"/>
</dbReference>
<dbReference type="InterPro" id="IPR040448">
    <property type="entry name" value="PanZ_GNAT"/>
</dbReference>
<sequence>MTMPSPVMSFQVEVIDSPSAEDRSDLIKIYNDAPQRILDTLTPEQLVDHLLSARGYTLYAARYNGRLLGAAVLHPWTKGLRMRYLVVRKVSRRKGVAIELLNHVRALADMPIYIDMPQNTATDLLFDKAGFTKLNAEEGRAFWRLDV</sequence>
<dbReference type="InterPro" id="IPR000182">
    <property type="entry name" value="GNAT_dom"/>
</dbReference>
<accession>A0A0C5VDJ7</accession>
<dbReference type="GO" id="GO:0016747">
    <property type="term" value="F:acyltransferase activity, transferring groups other than amino-acyl groups"/>
    <property type="evidence" value="ECO:0007669"/>
    <property type="project" value="InterPro"/>
</dbReference>
<dbReference type="AlphaFoldDB" id="A0A0C5VDJ7"/>
<keyword evidence="2" id="KW-0808">Transferase</keyword>
<dbReference type="Gene3D" id="3.40.630.30">
    <property type="match status" value="1"/>
</dbReference>
<protein>
    <submittedName>
        <fullName evidence="2">Sortase and related acyltransferase</fullName>
    </submittedName>
</protein>
<dbReference type="STRING" id="1445510.YC6258_00209"/>
<dbReference type="Pfam" id="PF12568">
    <property type="entry name" value="PanZ"/>
    <property type="match status" value="1"/>
</dbReference>
<feature type="domain" description="N-acetyltransferase" evidence="1">
    <location>
        <begin position="13"/>
        <end position="147"/>
    </location>
</feature>
<keyword evidence="2" id="KW-0012">Acyltransferase</keyword>
<organism evidence="2 3">
    <name type="scientific">Gynuella sunshinyii YC6258</name>
    <dbReference type="NCBI Taxonomy" id="1445510"/>
    <lineage>
        <taxon>Bacteria</taxon>
        <taxon>Pseudomonadati</taxon>
        <taxon>Pseudomonadota</taxon>
        <taxon>Gammaproteobacteria</taxon>
        <taxon>Oceanospirillales</taxon>
        <taxon>Saccharospirillaceae</taxon>
        <taxon>Gynuella</taxon>
    </lineage>
</organism>
<dbReference type="CDD" id="cd04301">
    <property type="entry name" value="NAT_SF"/>
    <property type="match status" value="1"/>
</dbReference>
<dbReference type="OrthoDB" id="5736859at2"/>
<keyword evidence="3" id="KW-1185">Reference proteome</keyword>
<dbReference type="RefSeq" id="WP_082070499.1">
    <property type="nucleotide sequence ID" value="NZ_CP007142.1"/>
</dbReference>
<gene>
    <name evidence="2" type="ORF">YC6258_00209</name>
</gene>
<dbReference type="SUPFAM" id="SSF55729">
    <property type="entry name" value="Acyl-CoA N-acyltransferases (Nat)"/>
    <property type="match status" value="1"/>
</dbReference>
<dbReference type="Proteomes" id="UP000032266">
    <property type="component" value="Chromosome"/>
</dbReference>
<evidence type="ECO:0000313" key="3">
    <source>
        <dbReference type="Proteomes" id="UP000032266"/>
    </source>
</evidence>
<dbReference type="HOGENOM" id="CLU_1765458_0_0_6"/>
<evidence type="ECO:0000259" key="1">
    <source>
        <dbReference type="PROSITE" id="PS51186"/>
    </source>
</evidence>
<dbReference type="PROSITE" id="PS51186">
    <property type="entry name" value="GNAT"/>
    <property type="match status" value="1"/>
</dbReference>
<dbReference type="InterPro" id="IPR016181">
    <property type="entry name" value="Acyl_CoA_acyltransferase"/>
</dbReference>
<dbReference type="KEGG" id="gsn:YC6258_00209"/>
<reference evidence="2 3" key="1">
    <citation type="submission" date="2014-01" db="EMBL/GenBank/DDBJ databases">
        <title>Full genme sequencing of cellulolytic bacterium Gynuella sunshinyii YC6258T gen. nov., sp. nov.</title>
        <authorList>
            <person name="Khan H."/>
            <person name="Chung E.J."/>
            <person name="Chung Y.R."/>
        </authorList>
    </citation>
    <scope>NUCLEOTIDE SEQUENCE [LARGE SCALE GENOMIC DNA]</scope>
    <source>
        <strain evidence="2 3">YC6258</strain>
    </source>
</reference>
<evidence type="ECO:0000313" key="2">
    <source>
        <dbReference type="EMBL" id="AJQ92261.1"/>
    </source>
</evidence>
<proteinExistence type="predicted"/>
<name>A0A0C5VDJ7_9GAMM</name>